<organism evidence="3 4">
    <name type="scientific">Plasticicumulans lactativorans</name>
    <dbReference type="NCBI Taxonomy" id="1133106"/>
    <lineage>
        <taxon>Bacteria</taxon>
        <taxon>Pseudomonadati</taxon>
        <taxon>Pseudomonadota</taxon>
        <taxon>Gammaproteobacteria</taxon>
        <taxon>Candidatus Competibacteraceae</taxon>
        <taxon>Plasticicumulans</taxon>
    </lineage>
</organism>
<sequence>MNALVFDIETVPDVAGARRLHGFAGLDDAAVAEAMFLERRQTTGNEFVRHHLQRVVAIAVVMRRGNALKCAALGSPTSSEAELIAEFFDVIDKTTPTLVSWNGSGFDLPVLHYRALLHGVRAPRYWDTGESDAGMRYNHYLGRFHWRHTDLMDVLAGYQARAAAPLDEIATLLGLPGKLGMDGGQVWGAFRQGQLDAIRDYCETDVLNTYLIWLRFERMRGRLDDAGHAAECERLRAMLQADARAPCAAFLAAWSSAAAAAAAPASPSVPPPRAAASPSAADAAAAGASAPGRSRRGHRAAPEDRAAMGRSASVGTQASLLPFDDA</sequence>
<protein>
    <recommendedName>
        <fullName evidence="2">Predicted 3'-5' exonuclease PolB-like domain-containing protein</fullName>
    </recommendedName>
</protein>
<dbReference type="EMBL" id="SLWY01000014">
    <property type="protein sequence ID" value="TCO80444.1"/>
    <property type="molecule type" value="Genomic_DNA"/>
</dbReference>
<evidence type="ECO:0000313" key="3">
    <source>
        <dbReference type="EMBL" id="TCO80444.1"/>
    </source>
</evidence>
<reference evidence="3 4" key="1">
    <citation type="submission" date="2019-03" db="EMBL/GenBank/DDBJ databases">
        <title>Genomic Encyclopedia of Type Strains, Phase IV (KMG-IV): sequencing the most valuable type-strain genomes for metagenomic binning, comparative biology and taxonomic classification.</title>
        <authorList>
            <person name="Goeker M."/>
        </authorList>
    </citation>
    <scope>NUCLEOTIDE SEQUENCE [LARGE SCALE GENOMIC DNA]</scope>
    <source>
        <strain evidence="3 4">DSM 25287</strain>
    </source>
</reference>
<dbReference type="Proteomes" id="UP000295765">
    <property type="component" value="Unassembled WGS sequence"/>
</dbReference>
<name>A0A4R2L1W2_9GAMM</name>
<comment type="caution">
    <text evidence="3">The sequence shown here is derived from an EMBL/GenBank/DDBJ whole genome shotgun (WGS) entry which is preliminary data.</text>
</comment>
<dbReference type="AlphaFoldDB" id="A0A4R2L1W2"/>
<keyword evidence="4" id="KW-1185">Reference proteome</keyword>
<evidence type="ECO:0000256" key="1">
    <source>
        <dbReference type="SAM" id="MobiDB-lite"/>
    </source>
</evidence>
<accession>A0A4R2L1W2</accession>
<dbReference type="OrthoDB" id="13288at2"/>
<dbReference type="SUPFAM" id="SSF53098">
    <property type="entry name" value="Ribonuclease H-like"/>
    <property type="match status" value="1"/>
</dbReference>
<dbReference type="InterPro" id="IPR012337">
    <property type="entry name" value="RNaseH-like_sf"/>
</dbReference>
<feature type="region of interest" description="Disordered" evidence="1">
    <location>
        <begin position="263"/>
        <end position="326"/>
    </location>
</feature>
<dbReference type="InterPro" id="IPR036397">
    <property type="entry name" value="RNaseH_sf"/>
</dbReference>
<evidence type="ECO:0000259" key="2">
    <source>
        <dbReference type="Pfam" id="PF10108"/>
    </source>
</evidence>
<proteinExistence type="predicted"/>
<evidence type="ECO:0000313" key="4">
    <source>
        <dbReference type="Proteomes" id="UP000295765"/>
    </source>
</evidence>
<dbReference type="GO" id="GO:0003676">
    <property type="term" value="F:nucleic acid binding"/>
    <property type="evidence" value="ECO:0007669"/>
    <property type="project" value="InterPro"/>
</dbReference>
<gene>
    <name evidence="3" type="ORF">EV699_11488</name>
</gene>
<dbReference type="InterPro" id="IPR019288">
    <property type="entry name" value="3'-5'_exonuclease_PolB-like"/>
</dbReference>
<dbReference type="Gene3D" id="3.30.420.10">
    <property type="entry name" value="Ribonuclease H-like superfamily/Ribonuclease H"/>
    <property type="match status" value="1"/>
</dbReference>
<feature type="domain" description="Predicted 3'-5' exonuclease PolB-like" evidence="2">
    <location>
        <begin position="45"/>
        <end position="254"/>
    </location>
</feature>
<feature type="compositionally biased region" description="Low complexity" evidence="1">
    <location>
        <begin position="274"/>
        <end position="292"/>
    </location>
</feature>
<dbReference type="Pfam" id="PF10108">
    <property type="entry name" value="DNA_pol_B_exo2"/>
    <property type="match status" value="1"/>
</dbReference>
<dbReference type="CDD" id="cd05782">
    <property type="entry name" value="DNA_polB_like1_exo"/>
    <property type="match status" value="1"/>
</dbReference>